<accession>A0ABQ9I7R1</accession>
<gene>
    <name evidence="1" type="ORF">PR048_005306</name>
</gene>
<protein>
    <recommendedName>
        <fullName evidence="3">Reverse transcriptase domain-containing protein</fullName>
    </recommendedName>
</protein>
<evidence type="ECO:0000313" key="1">
    <source>
        <dbReference type="EMBL" id="KAJ8892725.1"/>
    </source>
</evidence>
<reference evidence="1 2" key="1">
    <citation type="submission" date="2023-02" db="EMBL/GenBank/DDBJ databases">
        <title>LHISI_Scaffold_Assembly.</title>
        <authorList>
            <person name="Stuart O.P."/>
            <person name="Cleave R."/>
            <person name="Magrath M.J.L."/>
            <person name="Mikheyev A.S."/>
        </authorList>
    </citation>
    <scope>NUCLEOTIDE SEQUENCE [LARGE SCALE GENOMIC DNA]</scope>
    <source>
        <strain evidence="1">Daus_M_001</strain>
        <tissue evidence="1">Leg muscle</tissue>
    </source>
</reference>
<organism evidence="1 2">
    <name type="scientific">Dryococelus australis</name>
    <dbReference type="NCBI Taxonomy" id="614101"/>
    <lineage>
        <taxon>Eukaryota</taxon>
        <taxon>Metazoa</taxon>
        <taxon>Ecdysozoa</taxon>
        <taxon>Arthropoda</taxon>
        <taxon>Hexapoda</taxon>
        <taxon>Insecta</taxon>
        <taxon>Pterygota</taxon>
        <taxon>Neoptera</taxon>
        <taxon>Polyneoptera</taxon>
        <taxon>Phasmatodea</taxon>
        <taxon>Verophasmatodea</taxon>
        <taxon>Anareolatae</taxon>
        <taxon>Phasmatidae</taxon>
        <taxon>Eurycanthinae</taxon>
        <taxon>Dryococelus</taxon>
    </lineage>
</organism>
<evidence type="ECO:0000313" key="2">
    <source>
        <dbReference type="Proteomes" id="UP001159363"/>
    </source>
</evidence>
<dbReference type="EMBL" id="JARBHB010000002">
    <property type="protein sequence ID" value="KAJ8892725.1"/>
    <property type="molecule type" value="Genomic_DNA"/>
</dbReference>
<keyword evidence="2" id="KW-1185">Reference proteome</keyword>
<comment type="caution">
    <text evidence="1">The sequence shown here is derived from an EMBL/GenBank/DDBJ whole genome shotgun (WGS) entry which is preliminary data.</text>
</comment>
<evidence type="ECO:0008006" key="3">
    <source>
        <dbReference type="Google" id="ProtNLM"/>
    </source>
</evidence>
<dbReference type="Proteomes" id="UP001159363">
    <property type="component" value="Chromosome 2"/>
</dbReference>
<proteinExistence type="predicted"/>
<sequence length="165" mass="19521">MNEDLKYLIKFKEKLWVETKKNYVNEQTVMHIVNNNKSSTSKQQDIKLKVNNTLLQDDSENAEAFNSYFTNIAIEIASRIHKQLEKTATVRARVVPIHKSGGKSGPGNYRPISIFSPLSKIIEKIIKNRLLEHFNKHQYFYPYQEKKYHKYDNRYHYKIPKCNGQ</sequence>
<name>A0ABQ9I7R1_9NEOP</name>